<evidence type="ECO:0000313" key="4">
    <source>
        <dbReference type="Proteomes" id="UP001156666"/>
    </source>
</evidence>
<evidence type="ECO:0000256" key="2">
    <source>
        <dbReference type="SAM" id="SignalP"/>
    </source>
</evidence>
<evidence type="ECO:0000256" key="1">
    <source>
        <dbReference type="SAM" id="Phobius"/>
    </source>
</evidence>
<reference evidence="3" key="1">
    <citation type="journal article" date="2014" name="Int. J. Syst. Evol. Microbiol.">
        <title>Complete genome sequence of Corynebacterium casei LMG S-19264T (=DSM 44701T), isolated from a smear-ripened cheese.</title>
        <authorList>
            <consortium name="US DOE Joint Genome Institute (JGI-PGF)"/>
            <person name="Walter F."/>
            <person name="Albersmeier A."/>
            <person name="Kalinowski J."/>
            <person name="Ruckert C."/>
        </authorList>
    </citation>
    <scope>NUCLEOTIDE SEQUENCE</scope>
    <source>
        <strain evidence="3">NBRC 108769</strain>
    </source>
</reference>
<organism evidence="3 4">
    <name type="scientific">Portibacter lacus</name>
    <dbReference type="NCBI Taxonomy" id="1099794"/>
    <lineage>
        <taxon>Bacteria</taxon>
        <taxon>Pseudomonadati</taxon>
        <taxon>Bacteroidota</taxon>
        <taxon>Saprospiria</taxon>
        <taxon>Saprospirales</taxon>
        <taxon>Haliscomenobacteraceae</taxon>
        <taxon>Portibacter</taxon>
    </lineage>
</organism>
<keyword evidence="4" id="KW-1185">Reference proteome</keyword>
<proteinExistence type="predicted"/>
<keyword evidence="2" id="KW-0732">Signal</keyword>
<feature type="transmembrane region" description="Helical" evidence="1">
    <location>
        <begin position="137"/>
        <end position="160"/>
    </location>
</feature>
<protein>
    <submittedName>
        <fullName evidence="3">Uncharacterized protein</fullName>
    </submittedName>
</protein>
<keyword evidence="1" id="KW-0812">Transmembrane</keyword>
<keyword evidence="1" id="KW-0472">Membrane</keyword>
<feature type="transmembrane region" description="Helical" evidence="1">
    <location>
        <begin position="83"/>
        <end position="116"/>
    </location>
</feature>
<name>A0AA37WE94_9BACT</name>
<dbReference type="AlphaFoldDB" id="A0AA37WE94"/>
<dbReference type="EMBL" id="BSOH01000014">
    <property type="protein sequence ID" value="GLR17743.1"/>
    <property type="molecule type" value="Genomic_DNA"/>
</dbReference>
<reference evidence="3" key="2">
    <citation type="submission" date="2023-01" db="EMBL/GenBank/DDBJ databases">
        <title>Draft genome sequence of Portibacter lacus strain NBRC 108769.</title>
        <authorList>
            <person name="Sun Q."/>
            <person name="Mori K."/>
        </authorList>
    </citation>
    <scope>NUCLEOTIDE SEQUENCE</scope>
    <source>
        <strain evidence="3">NBRC 108769</strain>
    </source>
</reference>
<sequence>MKKSYLLIAFISLTVSFQSSLLATNPISVEVYNQLSTTSQERSIKNHWQKAKTWLVKKWFKTGAGISIEKLANAAIIIGSLSLVVLIVSIFAGLPYLILVGFGMALIGDILAIMLLQKTKHKKDDFRKERRKAWFGLVFSLLTGLLPLALLGIVLALLSIG</sequence>
<feature type="signal peptide" evidence="2">
    <location>
        <begin position="1"/>
        <end position="23"/>
    </location>
</feature>
<evidence type="ECO:0000313" key="3">
    <source>
        <dbReference type="EMBL" id="GLR17743.1"/>
    </source>
</evidence>
<accession>A0AA37WE94</accession>
<gene>
    <name evidence="3" type="ORF">GCM10007940_23580</name>
</gene>
<dbReference type="Proteomes" id="UP001156666">
    <property type="component" value="Unassembled WGS sequence"/>
</dbReference>
<feature type="chain" id="PRO_5041270270" evidence="2">
    <location>
        <begin position="24"/>
        <end position="161"/>
    </location>
</feature>
<comment type="caution">
    <text evidence="3">The sequence shown here is derived from an EMBL/GenBank/DDBJ whole genome shotgun (WGS) entry which is preliminary data.</text>
</comment>
<dbReference type="RefSeq" id="WP_235291423.1">
    <property type="nucleotide sequence ID" value="NZ_BSOH01000014.1"/>
</dbReference>
<keyword evidence="1" id="KW-1133">Transmembrane helix</keyword>